<reference evidence="2" key="1">
    <citation type="journal article" date="2014" name="Int. J. Syst. Evol. Microbiol.">
        <title>Complete genome sequence of Corynebacterium casei LMG S-19264T (=DSM 44701T), isolated from a smear-ripened cheese.</title>
        <authorList>
            <consortium name="US DOE Joint Genome Institute (JGI-PGF)"/>
            <person name="Walter F."/>
            <person name="Albersmeier A."/>
            <person name="Kalinowski J."/>
            <person name="Ruckert C."/>
        </authorList>
    </citation>
    <scope>NUCLEOTIDE SEQUENCE</scope>
    <source>
        <strain evidence="2">KCTC 23077</strain>
    </source>
</reference>
<organism evidence="2 3">
    <name type="scientific">Cognatilysobacter bugurensis</name>
    <dbReference type="NCBI Taxonomy" id="543356"/>
    <lineage>
        <taxon>Bacteria</taxon>
        <taxon>Pseudomonadati</taxon>
        <taxon>Pseudomonadota</taxon>
        <taxon>Gammaproteobacteria</taxon>
        <taxon>Lysobacterales</taxon>
        <taxon>Lysobacteraceae</taxon>
        <taxon>Cognatilysobacter</taxon>
    </lineage>
</organism>
<dbReference type="RefSeq" id="WP_189456756.1">
    <property type="nucleotide sequence ID" value="NZ_BMYD01000004.1"/>
</dbReference>
<protein>
    <recommendedName>
        <fullName evidence="4">DUF4381 domain-containing protein</fullName>
    </recommendedName>
</protein>
<keyword evidence="3" id="KW-1185">Reference proteome</keyword>
<dbReference type="EMBL" id="BMYD01000004">
    <property type="protein sequence ID" value="GHA84673.1"/>
    <property type="molecule type" value="Genomic_DNA"/>
</dbReference>
<keyword evidence="1" id="KW-1133">Transmembrane helix</keyword>
<gene>
    <name evidence="2" type="ORF">GCM10007067_23270</name>
</gene>
<dbReference type="Proteomes" id="UP000646426">
    <property type="component" value="Unassembled WGS sequence"/>
</dbReference>
<accession>A0A918T2D0</accession>
<dbReference type="AlphaFoldDB" id="A0A918T2D0"/>
<feature type="transmembrane region" description="Helical" evidence="1">
    <location>
        <begin position="25"/>
        <end position="43"/>
    </location>
</feature>
<dbReference type="InterPro" id="IPR025489">
    <property type="entry name" value="DUF4381"/>
</dbReference>
<evidence type="ECO:0000313" key="3">
    <source>
        <dbReference type="Proteomes" id="UP000646426"/>
    </source>
</evidence>
<dbReference type="Pfam" id="PF14316">
    <property type="entry name" value="DUF4381"/>
    <property type="match status" value="1"/>
</dbReference>
<reference evidence="2" key="2">
    <citation type="submission" date="2020-09" db="EMBL/GenBank/DDBJ databases">
        <authorList>
            <person name="Sun Q."/>
            <person name="Kim S."/>
        </authorList>
    </citation>
    <scope>NUCLEOTIDE SEQUENCE</scope>
    <source>
        <strain evidence="2">KCTC 23077</strain>
    </source>
</reference>
<keyword evidence="1" id="KW-0472">Membrane</keyword>
<comment type="caution">
    <text evidence="2">The sequence shown here is derived from an EMBL/GenBank/DDBJ whole genome shotgun (WGS) entry which is preliminary data.</text>
</comment>
<sequence length="151" mass="16410">MADPTLALRDIHMPAAPPWWPPAPGWWLLAACIAAAVAVVLALRWRRRRRLAASAARFDAALAHATTPTQTVAAMSDLLRRAARLKDPTADRLQGEDWLARLDDGDAARPFSAGPGQLLLDGAFRPDVDAHAVDALRPLARARFVAWTAPR</sequence>
<keyword evidence="1" id="KW-0812">Transmembrane</keyword>
<evidence type="ECO:0000256" key="1">
    <source>
        <dbReference type="SAM" id="Phobius"/>
    </source>
</evidence>
<evidence type="ECO:0008006" key="4">
    <source>
        <dbReference type="Google" id="ProtNLM"/>
    </source>
</evidence>
<proteinExistence type="predicted"/>
<evidence type="ECO:0000313" key="2">
    <source>
        <dbReference type="EMBL" id="GHA84673.1"/>
    </source>
</evidence>
<name>A0A918T2D0_9GAMM</name>